<keyword evidence="8" id="KW-1185">Reference proteome</keyword>
<evidence type="ECO:0000256" key="5">
    <source>
        <dbReference type="SAM" id="Phobius"/>
    </source>
</evidence>
<feature type="transmembrane region" description="Helical" evidence="5">
    <location>
        <begin position="159"/>
        <end position="177"/>
    </location>
</feature>
<gene>
    <name evidence="7" type="primary">eamA_1</name>
    <name evidence="7" type="ORF">LMG18101_01981</name>
</gene>
<feature type="transmembrane region" description="Helical" evidence="5">
    <location>
        <begin position="21"/>
        <end position="42"/>
    </location>
</feature>
<evidence type="ECO:0000256" key="2">
    <source>
        <dbReference type="ARBA" id="ARBA00022692"/>
    </source>
</evidence>
<feature type="domain" description="EamA" evidence="6">
    <location>
        <begin position="21"/>
        <end position="146"/>
    </location>
</feature>
<accession>A0ABM9K5U4</accession>
<feature type="transmembrane region" description="Helical" evidence="5">
    <location>
        <begin position="282"/>
        <end position="305"/>
    </location>
</feature>
<keyword evidence="4 5" id="KW-0472">Membrane</keyword>
<keyword evidence="2 5" id="KW-0812">Transmembrane</keyword>
<reference evidence="7 8" key="1">
    <citation type="submission" date="2023-07" db="EMBL/GenBank/DDBJ databases">
        <authorList>
            <person name="Peeters C."/>
        </authorList>
    </citation>
    <scope>NUCLEOTIDE SEQUENCE [LARGE SCALE GENOMIC DNA]</scope>
    <source>
        <strain evidence="7 8">LMG 18101</strain>
    </source>
</reference>
<dbReference type="Proteomes" id="UP001189757">
    <property type="component" value="Unassembled WGS sequence"/>
</dbReference>
<dbReference type="SUPFAM" id="SSF103481">
    <property type="entry name" value="Multidrug resistance efflux transporter EmrE"/>
    <property type="match status" value="2"/>
</dbReference>
<evidence type="ECO:0000313" key="8">
    <source>
        <dbReference type="Proteomes" id="UP001189757"/>
    </source>
</evidence>
<feature type="transmembrane region" description="Helical" evidence="5">
    <location>
        <begin position="256"/>
        <end position="276"/>
    </location>
</feature>
<name>A0ABM9K5U4_9RALS</name>
<dbReference type="EMBL" id="CATZLL010000005">
    <property type="protein sequence ID" value="CAJ0813639.1"/>
    <property type="molecule type" value="Genomic_DNA"/>
</dbReference>
<feature type="transmembrane region" description="Helical" evidence="5">
    <location>
        <begin position="48"/>
        <end position="66"/>
    </location>
</feature>
<dbReference type="Pfam" id="PF00892">
    <property type="entry name" value="EamA"/>
    <property type="match status" value="2"/>
</dbReference>
<dbReference type="InterPro" id="IPR000620">
    <property type="entry name" value="EamA_dom"/>
</dbReference>
<dbReference type="PANTHER" id="PTHR32322">
    <property type="entry name" value="INNER MEMBRANE TRANSPORTER"/>
    <property type="match status" value="1"/>
</dbReference>
<comment type="caution">
    <text evidence="7">The sequence shown here is derived from an EMBL/GenBank/DDBJ whole genome shotgun (WGS) entry which is preliminary data.</text>
</comment>
<evidence type="ECO:0000256" key="1">
    <source>
        <dbReference type="ARBA" id="ARBA00004141"/>
    </source>
</evidence>
<organism evidence="7 8">
    <name type="scientific">Ralstonia flaminis</name>
    <dbReference type="NCBI Taxonomy" id="3058597"/>
    <lineage>
        <taxon>Bacteria</taxon>
        <taxon>Pseudomonadati</taxon>
        <taxon>Pseudomonadota</taxon>
        <taxon>Betaproteobacteria</taxon>
        <taxon>Burkholderiales</taxon>
        <taxon>Burkholderiaceae</taxon>
        <taxon>Ralstonia</taxon>
    </lineage>
</organism>
<dbReference type="InterPro" id="IPR037185">
    <property type="entry name" value="EmrE-like"/>
</dbReference>
<feature type="transmembrane region" description="Helical" evidence="5">
    <location>
        <begin position="220"/>
        <end position="244"/>
    </location>
</feature>
<protein>
    <submittedName>
        <fullName evidence="7">Amino-acid metabolite efflux pump</fullName>
    </submittedName>
</protein>
<sequence length="310" mass="32691">MAARAAADRLSIPIIMSPKDLLLALTVVLVWGVNFVVIKVGLHGVPPMLLGALRFALVAFPAVLFVPRPKIALKWLLAYGATISFGQFAFLFSAMYVGMPAGLASLVLQSQAFFTLTIAAFVLREPIRWFHLAGMAVAACGLAIIGMAGGAVATGMTTVGFLLTLCAAFSWASGNIVTKRIGKVNVVSLVIWGAVIPPIPFLLLSYWMEGPEQIVHSLTNIGWSSIGAIVYLAFGATIFGYSLWSRLLGRYAASQVAPLTLLVPVVGLISAAVLLGERLVPAQWLGGAVVMAGLLLNVFGGRLAARRAMA</sequence>
<feature type="transmembrane region" description="Helical" evidence="5">
    <location>
        <begin position="75"/>
        <end position="97"/>
    </location>
</feature>
<keyword evidence="3 5" id="KW-1133">Transmembrane helix</keyword>
<evidence type="ECO:0000256" key="4">
    <source>
        <dbReference type="ARBA" id="ARBA00023136"/>
    </source>
</evidence>
<feature type="domain" description="EamA" evidence="6">
    <location>
        <begin position="160"/>
        <end position="298"/>
    </location>
</feature>
<feature type="transmembrane region" description="Helical" evidence="5">
    <location>
        <begin position="103"/>
        <end position="123"/>
    </location>
</feature>
<evidence type="ECO:0000259" key="6">
    <source>
        <dbReference type="Pfam" id="PF00892"/>
    </source>
</evidence>
<evidence type="ECO:0000313" key="7">
    <source>
        <dbReference type="EMBL" id="CAJ0813639.1"/>
    </source>
</evidence>
<dbReference type="InterPro" id="IPR050638">
    <property type="entry name" value="AA-Vitamin_Transporters"/>
</dbReference>
<feature type="transmembrane region" description="Helical" evidence="5">
    <location>
        <begin position="130"/>
        <end position="153"/>
    </location>
</feature>
<evidence type="ECO:0000256" key="3">
    <source>
        <dbReference type="ARBA" id="ARBA00022989"/>
    </source>
</evidence>
<dbReference type="PANTHER" id="PTHR32322:SF9">
    <property type="entry name" value="AMINO-ACID METABOLITE EFFLUX PUMP-RELATED"/>
    <property type="match status" value="1"/>
</dbReference>
<proteinExistence type="predicted"/>
<comment type="subcellular location">
    <subcellularLocation>
        <location evidence="1">Membrane</location>
        <topology evidence="1">Multi-pass membrane protein</topology>
    </subcellularLocation>
</comment>
<feature type="transmembrane region" description="Helical" evidence="5">
    <location>
        <begin position="189"/>
        <end position="208"/>
    </location>
</feature>